<dbReference type="InterPro" id="IPR040320">
    <property type="entry name" value="At4g37920-like"/>
</dbReference>
<feature type="region of interest" description="Disordered" evidence="1">
    <location>
        <begin position="62"/>
        <end position="92"/>
    </location>
</feature>
<dbReference type="PANTHER" id="PTHR31755:SF3">
    <property type="entry name" value="EXOCYST COMPLEX COMPONENT SEC6"/>
    <property type="match status" value="1"/>
</dbReference>
<protein>
    <submittedName>
        <fullName evidence="2">Uncharacterized protein</fullName>
    </submittedName>
</protein>
<sequence>MATCYHVLSVSSRNVMSACLEHLAASNDRTHSSLLCAPSSSSFSPYNLPESEAPLRRTVFRAGQSKSETLTTPSPPSSRKTKARPSKKQAKEEGLLFEDTTDFEFEHGYTMRQVCDRLIDIFTQEKTSEVEWRKLLLLGDDWDRIKPYFFKRCNYKASLETNKLKKANLLSFCSKVKKVDAEMEKCKQLFDYVKDNWPELDVVVAGRRKEFTNAFFQHMTLLCEASSNRLDRRDDLARIAAKCLAAVEAHDRALEDVVAVTIAQQKFDKILDASSLDEACSKLDKLAEKKQLDSTLMLLFAKAWAAAKDSNTMTDEIKDLMHHLYMVARGHLQRLIPKEIRILQDILACEDPTSRFKALTECFSPGDEHTEKEADKLYTKPEKLLKWIKLVLDAYHLNKQETVMDAARQLMTPQIIDRLLQLKVIVEDQFI</sequence>
<keyword evidence="3" id="KW-1185">Reference proteome</keyword>
<evidence type="ECO:0000313" key="2">
    <source>
        <dbReference type="EMBL" id="KAI5079812.1"/>
    </source>
</evidence>
<evidence type="ECO:0000313" key="3">
    <source>
        <dbReference type="Proteomes" id="UP000886520"/>
    </source>
</evidence>
<evidence type="ECO:0000256" key="1">
    <source>
        <dbReference type="SAM" id="MobiDB-lite"/>
    </source>
</evidence>
<dbReference type="Proteomes" id="UP000886520">
    <property type="component" value="Chromosome 5"/>
</dbReference>
<accession>A0A9D4V6H0</accession>
<proteinExistence type="predicted"/>
<gene>
    <name evidence="2" type="ORF">GOP47_0005291</name>
</gene>
<dbReference type="PANTHER" id="PTHR31755">
    <property type="entry name" value="FOLATE RECEPTOR-LIKE"/>
    <property type="match status" value="1"/>
</dbReference>
<dbReference type="GO" id="GO:0009535">
    <property type="term" value="C:chloroplast thylakoid membrane"/>
    <property type="evidence" value="ECO:0007669"/>
    <property type="project" value="TreeGrafter"/>
</dbReference>
<comment type="caution">
    <text evidence="2">The sequence shown here is derived from an EMBL/GenBank/DDBJ whole genome shotgun (WGS) entry which is preliminary data.</text>
</comment>
<reference evidence="2 3" key="1">
    <citation type="submission" date="2021-01" db="EMBL/GenBank/DDBJ databases">
        <title>Adiantum capillus-veneris genome.</title>
        <authorList>
            <person name="Fang Y."/>
            <person name="Liao Q."/>
        </authorList>
    </citation>
    <scope>NUCLEOTIDE SEQUENCE [LARGE SCALE GENOMIC DNA]</scope>
    <source>
        <strain evidence="2">H3</strain>
        <tissue evidence="2">Leaf</tissue>
    </source>
</reference>
<feature type="compositionally biased region" description="Basic residues" evidence="1">
    <location>
        <begin position="79"/>
        <end position="88"/>
    </location>
</feature>
<dbReference type="OrthoDB" id="509361at2759"/>
<organism evidence="2 3">
    <name type="scientific">Adiantum capillus-veneris</name>
    <name type="common">Maidenhair fern</name>
    <dbReference type="NCBI Taxonomy" id="13818"/>
    <lineage>
        <taxon>Eukaryota</taxon>
        <taxon>Viridiplantae</taxon>
        <taxon>Streptophyta</taxon>
        <taxon>Embryophyta</taxon>
        <taxon>Tracheophyta</taxon>
        <taxon>Polypodiopsida</taxon>
        <taxon>Polypodiidae</taxon>
        <taxon>Polypodiales</taxon>
        <taxon>Pteridineae</taxon>
        <taxon>Pteridaceae</taxon>
        <taxon>Vittarioideae</taxon>
        <taxon>Adiantum</taxon>
    </lineage>
</organism>
<dbReference type="GO" id="GO:0009941">
    <property type="term" value="C:chloroplast envelope"/>
    <property type="evidence" value="ECO:0007669"/>
    <property type="project" value="TreeGrafter"/>
</dbReference>
<dbReference type="EMBL" id="JABFUD020000005">
    <property type="protein sequence ID" value="KAI5079812.1"/>
    <property type="molecule type" value="Genomic_DNA"/>
</dbReference>
<name>A0A9D4V6H0_ADICA</name>
<dbReference type="AlphaFoldDB" id="A0A9D4V6H0"/>